<reference evidence="1" key="1">
    <citation type="submission" date="2014-11" db="EMBL/GenBank/DDBJ databases">
        <authorList>
            <person name="Amaro Gonzalez C."/>
        </authorList>
    </citation>
    <scope>NUCLEOTIDE SEQUENCE</scope>
</reference>
<sequence length="62" mass="7074">MATVCSTALPYFTIFGQWPVRCFNDLFLNEVNIWTSLTLTCREPLTHKSLCLCVCLCLCLLL</sequence>
<protein>
    <submittedName>
        <fullName evidence="1">Uncharacterized protein</fullName>
    </submittedName>
</protein>
<evidence type="ECO:0000313" key="1">
    <source>
        <dbReference type="EMBL" id="JAH15772.1"/>
    </source>
</evidence>
<dbReference type="AlphaFoldDB" id="A0A0E9QH38"/>
<organism evidence="1">
    <name type="scientific">Anguilla anguilla</name>
    <name type="common">European freshwater eel</name>
    <name type="synonym">Muraena anguilla</name>
    <dbReference type="NCBI Taxonomy" id="7936"/>
    <lineage>
        <taxon>Eukaryota</taxon>
        <taxon>Metazoa</taxon>
        <taxon>Chordata</taxon>
        <taxon>Craniata</taxon>
        <taxon>Vertebrata</taxon>
        <taxon>Euteleostomi</taxon>
        <taxon>Actinopterygii</taxon>
        <taxon>Neopterygii</taxon>
        <taxon>Teleostei</taxon>
        <taxon>Anguilliformes</taxon>
        <taxon>Anguillidae</taxon>
        <taxon>Anguilla</taxon>
    </lineage>
</organism>
<proteinExistence type="predicted"/>
<name>A0A0E9QH38_ANGAN</name>
<reference evidence="1" key="2">
    <citation type="journal article" date="2015" name="Fish Shellfish Immunol.">
        <title>Early steps in the European eel (Anguilla anguilla)-Vibrio vulnificus interaction in the gills: Role of the RtxA13 toxin.</title>
        <authorList>
            <person name="Callol A."/>
            <person name="Pajuelo D."/>
            <person name="Ebbesson L."/>
            <person name="Teles M."/>
            <person name="MacKenzie S."/>
            <person name="Amaro C."/>
        </authorList>
    </citation>
    <scope>NUCLEOTIDE SEQUENCE</scope>
</reference>
<dbReference type="EMBL" id="GBXM01092805">
    <property type="protein sequence ID" value="JAH15772.1"/>
    <property type="molecule type" value="Transcribed_RNA"/>
</dbReference>
<accession>A0A0E9QH38</accession>